<dbReference type="AlphaFoldDB" id="A0A7X4K9P7"/>
<comment type="caution">
    <text evidence="3">The sequence shown here is derived from an EMBL/GenBank/DDBJ whole genome shotgun (WGS) entry which is preliminary data.</text>
</comment>
<dbReference type="CDD" id="cd00085">
    <property type="entry name" value="HNHc"/>
    <property type="match status" value="1"/>
</dbReference>
<evidence type="ECO:0000313" key="4">
    <source>
        <dbReference type="Proteomes" id="UP000450012"/>
    </source>
</evidence>
<evidence type="ECO:0000313" key="3">
    <source>
        <dbReference type="EMBL" id="MYM65409.1"/>
    </source>
</evidence>
<sequence>MTASTSPALGKKRAKKCNYCEATTNLHQHHIMPVLLGGTNDGFNLLTVCKAHHHMLHGIHERASHSNLTKIGLANAQERGIVLGNRVNLKEAGRKGAAAVKAKADGFASRIAGPIRLLRGTGMTYTAIADNLNQLGVPTANKGAWRGDTVSKVLQRSLQVPQVYLH</sequence>
<keyword evidence="4" id="KW-1185">Reference proteome</keyword>
<name>A0A7X4K9P7_9BURK</name>
<dbReference type="Proteomes" id="UP000450012">
    <property type="component" value="Unassembled WGS sequence"/>
</dbReference>
<dbReference type="EMBL" id="WWCK01000001">
    <property type="protein sequence ID" value="MYM65409.1"/>
    <property type="molecule type" value="Genomic_DNA"/>
</dbReference>
<protein>
    <recommendedName>
        <fullName evidence="5">HNH endonuclease</fullName>
    </recommendedName>
</protein>
<dbReference type="InterPro" id="IPR011109">
    <property type="entry name" value="DNA_bind_recombinase_dom"/>
</dbReference>
<feature type="domain" description="HNH" evidence="1">
    <location>
        <begin position="17"/>
        <end position="56"/>
    </location>
</feature>
<dbReference type="InterPro" id="IPR003615">
    <property type="entry name" value="HNH_nuc"/>
</dbReference>
<gene>
    <name evidence="3" type="ORF">GTP45_01000</name>
</gene>
<dbReference type="GO" id="GO:0000150">
    <property type="term" value="F:DNA strand exchange activity"/>
    <property type="evidence" value="ECO:0007669"/>
    <property type="project" value="InterPro"/>
</dbReference>
<organism evidence="3 4">
    <name type="scientific">Duganella rivi</name>
    <dbReference type="NCBI Taxonomy" id="2666083"/>
    <lineage>
        <taxon>Bacteria</taxon>
        <taxon>Pseudomonadati</taxon>
        <taxon>Pseudomonadota</taxon>
        <taxon>Betaproteobacteria</taxon>
        <taxon>Burkholderiales</taxon>
        <taxon>Oxalobacteraceae</taxon>
        <taxon>Telluria group</taxon>
        <taxon>Duganella</taxon>
    </lineage>
</organism>
<accession>A0A7X4K9P7</accession>
<proteinExistence type="predicted"/>
<dbReference type="Pfam" id="PF07508">
    <property type="entry name" value="Recombinase"/>
    <property type="match status" value="1"/>
</dbReference>
<dbReference type="RefSeq" id="WP_161012023.1">
    <property type="nucleotide sequence ID" value="NZ_WWCK01000001.1"/>
</dbReference>
<dbReference type="Gene3D" id="1.10.30.50">
    <property type="match status" value="1"/>
</dbReference>
<evidence type="ECO:0008006" key="5">
    <source>
        <dbReference type="Google" id="ProtNLM"/>
    </source>
</evidence>
<evidence type="ECO:0000259" key="1">
    <source>
        <dbReference type="Pfam" id="PF01844"/>
    </source>
</evidence>
<evidence type="ECO:0000259" key="2">
    <source>
        <dbReference type="Pfam" id="PF07508"/>
    </source>
</evidence>
<dbReference type="GO" id="GO:0008270">
    <property type="term" value="F:zinc ion binding"/>
    <property type="evidence" value="ECO:0007669"/>
    <property type="project" value="InterPro"/>
</dbReference>
<feature type="domain" description="Recombinase" evidence="2">
    <location>
        <begin position="121"/>
        <end position="156"/>
    </location>
</feature>
<reference evidence="3 4" key="1">
    <citation type="submission" date="2019-12" db="EMBL/GenBank/DDBJ databases">
        <title>Novel species isolated from a subtropical stream in China.</title>
        <authorList>
            <person name="Lu H."/>
        </authorList>
    </citation>
    <scope>NUCLEOTIDE SEQUENCE [LARGE SCALE GENOMIC DNA]</scope>
    <source>
        <strain evidence="3 4">FT55W</strain>
    </source>
</reference>
<dbReference type="InterPro" id="IPR002711">
    <property type="entry name" value="HNH"/>
</dbReference>
<dbReference type="GO" id="GO:0003677">
    <property type="term" value="F:DNA binding"/>
    <property type="evidence" value="ECO:0007669"/>
    <property type="project" value="InterPro"/>
</dbReference>
<dbReference type="GO" id="GO:0004519">
    <property type="term" value="F:endonuclease activity"/>
    <property type="evidence" value="ECO:0007669"/>
    <property type="project" value="InterPro"/>
</dbReference>
<dbReference type="Pfam" id="PF01844">
    <property type="entry name" value="HNH"/>
    <property type="match status" value="1"/>
</dbReference>